<dbReference type="AlphaFoldDB" id="A0A2N9HHD9"/>
<name>A0A2N9HHD9_FAGSY</name>
<reference evidence="1" key="1">
    <citation type="submission" date="2018-02" db="EMBL/GenBank/DDBJ databases">
        <authorList>
            <person name="Cohen D.B."/>
            <person name="Kent A.D."/>
        </authorList>
    </citation>
    <scope>NUCLEOTIDE SEQUENCE</scope>
</reference>
<evidence type="ECO:0000313" key="1">
    <source>
        <dbReference type="EMBL" id="SPD11602.1"/>
    </source>
</evidence>
<protein>
    <submittedName>
        <fullName evidence="1">Uncharacterized protein</fullName>
    </submittedName>
</protein>
<sequence>MWQCLKEGKHFLSAPGPAPSPSLSLCRNSLSSPSQLPLFLSLARSLQRGALYGTPLYFGDHWNLTRSLGYSGDHWKSGKEISLSFSES</sequence>
<proteinExistence type="predicted"/>
<organism evidence="1">
    <name type="scientific">Fagus sylvatica</name>
    <name type="common">Beechnut</name>
    <dbReference type="NCBI Taxonomy" id="28930"/>
    <lineage>
        <taxon>Eukaryota</taxon>
        <taxon>Viridiplantae</taxon>
        <taxon>Streptophyta</taxon>
        <taxon>Embryophyta</taxon>
        <taxon>Tracheophyta</taxon>
        <taxon>Spermatophyta</taxon>
        <taxon>Magnoliopsida</taxon>
        <taxon>eudicotyledons</taxon>
        <taxon>Gunneridae</taxon>
        <taxon>Pentapetalae</taxon>
        <taxon>rosids</taxon>
        <taxon>fabids</taxon>
        <taxon>Fagales</taxon>
        <taxon>Fagaceae</taxon>
        <taxon>Fagus</taxon>
    </lineage>
</organism>
<gene>
    <name evidence="1" type="ORF">FSB_LOCUS39484</name>
</gene>
<dbReference type="EMBL" id="OIVN01003485">
    <property type="protein sequence ID" value="SPD11602.1"/>
    <property type="molecule type" value="Genomic_DNA"/>
</dbReference>
<accession>A0A2N9HHD9</accession>